<dbReference type="EMBL" id="MLFT02000386">
    <property type="protein sequence ID" value="PHT27548.1"/>
    <property type="molecule type" value="Genomic_DNA"/>
</dbReference>
<feature type="compositionally biased region" description="Low complexity" evidence="1">
    <location>
        <begin position="60"/>
        <end position="82"/>
    </location>
</feature>
<accession>A0A2G2V3R3</accession>
<proteinExistence type="predicted"/>
<protein>
    <recommendedName>
        <fullName evidence="4">Transposon MuDR mudrA</fullName>
    </recommendedName>
</protein>
<sequence>MLGNAKSSNRRPTERPSNTHNAPRCLERLENAHSAPTAAERPANAASVGGVRPTAAVMPTTTSAVGATATQSATQQSTSGVGAPKRKTSTALRGGANLAYKRPRQKKAKKPGFGVLFRPSGSVVEMSGNTETVLHSPTLISSVPTNIDLGFKPNGLRWKGGAAVTQRQLQQQSNKRSKSKSSPTTQATSSTQASKNQSTTNTQGTH</sequence>
<dbReference type="OrthoDB" id="1305605at2759"/>
<comment type="caution">
    <text evidence="2">The sequence shown here is derived from an EMBL/GenBank/DDBJ whole genome shotgun (WGS) entry which is preliminary data.</text>
</comment>
<keyword evidence="3" id="KW-1185">Reference proteome</keyword>
<name>A0A2G2V3R3_CAPBA</name>
<feature type="region of interest" description="Disordered" evidence="1">
    <location>
        <begin position="161"/>
        <end position="206"/>
    </location>
</feature>
<reference evidence="3" key="2">
    <citation type="journal article" date="2017" name="J. Anim. Genet.">
        <title>Multiple reference genome sequences of hot pepper reveal the massive evolution of plant disease resistance genes by retroduplication.</title>
        <authorList>
            <person name="Kim S."/>
            <person name="Park J."/>
            <person name="Yeom S.-I."/>
            <person name="Kim Y.-M."/>
            <person name="Seo E."/>
            <person name="Kim K.-T."/>
            <person name="Kim M.-S."/>
            <person name="Lee J.M."/>
            <person name="Cheong K."/>
            <person name="Shin H.-S."/>
            <person name="Kim S.-B."/>
            <person name="Han K."/>
            <person name="Lee J."/>
            <person name="Park M."/>
            <person name="Lee H.-A."/>
            <person name="Lee H.-Y."/>
            <person name="Lee Y."/>
            <person name="Oh S."/>
            <person name="Lee J.H."/>
            <person name="Choi E."/>
            <person name="Choi E."/>
            <person name="Lee S.E."/>
            <person name="Jeon J."/>
            <person name="Kim H."/>
            <person name="Choi G."/>
            <person name="Song H."/>
            <person name="Lee J."/>
            <person name="Lee S.-C."/>
            <person name="Kwon J.-K."/>
            <person name="Lee H.-Y."/>
            <person name="Koo N."/>
            <person name="Hong Y."/>
            <person name="Kim R.W."/>
            <person name="Kang W.-H."/>
            <person name="Huh J.H."/>
            <person name="Kang B.-C."/>
            <person name="Yang T.-J."/>
            <person name="Lee Y.-H."/>
            <person name="Bennetzen J.L."/>
            <person name="Choi D."/>
        </authorList>
    </citation>
    <scope>NUCLEOTIDE SEQUENCE [LARGE SCALE GENOMIC DNA]</scope>
    <source>
        <strain evidence="3">cv. PBC81</strain>
    </source>
</reference>
<dbReference type="AlphaFoldDB" id="A0A2G2V3R3"/>
<feature type="region of interest" description="Disordered" evidence="1">
    <location>
        <begin position="1"/>
        <end position="112"/>
    </location>
</feature>
<reference evidence="2 3" key="1">
    <citation type="journal article" date="2017" name="Genome Biol.">
        <title>New reference genome sequences of hot pepper reveal the massive evolution of plant disease-resistance genes by retroduplication.</title>
        <authorList>
            <person name="Kim S."/>
            <person name="Park J."/>
            <person name="Yeom S.I."/>
            <person name="Kim Y.M."/>
            <person name="Seo E."/>
            <person name="Kim K.T."/>
            <person name="Kim M.S."/>
            <person name="Lee J.M."/>
            <person name="Cheong K."/>
            <person name="Shin H.S."/>
            <person name="Kim S.B."/>
            <person name="Han K."/>
            <person name="Lee J."/>
            <person name="Park M."/>
            <person name="Lee H.A."/>
            <person name="Lee H.Y."/>
            <person name="Lee Y."/>
            <person name="Oh S."/>
            <person name="Lee J.H."/>
            <person name="Choi E."/>
            <person name="Choi E."/>
            <person name="Lee S.E."/>
            <person name="Jeon J."/>
            <person name="Kim H."/>
            <person name="Choi G."/>
            <person name="Song H."/>
            <person name="Lee J."/>
            <person name="Lee S.C."/>
            <person name="Kwon J.K."/>
            <person name="Lee H.Y."/>
            <person name="Koo N."/>
            <person name="Hong Y."/>
            <person name="Kim R.W."/>
            <person name="Kang W.H."/>
            <person name="Huh J.H."/>
            <person name="Kang B.C."/>
            <person name="Yang T.J."/>
            <person name="Lee Y.H."/>
            <person name="Bennetzen J.L."/>
            <person name="Choi D."/>
        </authorList>
    </citation>
    <scope>NUCLEOTIDE SEQUENCE [LARGE SCALE GENOMIC DNA]</scope>
    <source>
        <strain evidence="3">cv. PBC81</strain>
    </source>
</reference>
<organism evidence="2 3">
    <name type="scientific">Capsicum baccatum</name>
    <name type="common">Peruvian pepper</name>
    <dbReference type="NCBI Taxonomy" id="33114"/>
    <lineage>
        <taxon>Eukaryota</taxon>
        <taxon>Viridiplantae</taxon>
        <taxon>Streptophyta</taxon>
        <taxon>Embryophyta</taxon>
        <taxon>Tracheophyta</taxon>
        <taxon>Spermatophyta</taxon>
        <taxon>Magnoliopsida</taxon>
        <taxon>eudicotyledons</taxon>
        <taxon>Gunneridae</taxon>
        <taxon>Pentapetalae</taxon>
        <taxon>asterids</taxon>
        <taxon>lamiids</taxon>
        <taxon>Solanales</taxon>
        <taxon>Solanaceae</taxon>
        <taxon>Solanoideae</taxon>
        <taxon>Capsiceae</taxon>
        <taxon>Capsicum</taxon>
    </lineage>
</organism>
<feature type="compositionally biased region" description="Low complexity" evidence="1">
    <location>
        <begin position="35"/>
        <end position="46"/>
    </location>
</feature>
<evidence type="ECO:0008006" key="4">
    <source>
        <dbReference type="Google" id="ProtNLM"/>
    </source>
</evidence>
<feature type="compositionally biased region" description="Low complexity" evidence="1">
    <location>
        <begin position="166"/>
        <end position="206"/>
    </location>
</feature>
<evidence type="ECO:0000313" key="2">
    <source>
        <dbReference type="EMBL" id="PHT27548.1"/>
    </source>
</evidence>
<evidence type="ECO:0000256" key="1">
    <source>
        <dbReference type="SAM" id="MobiDB-lite"/>
    </source>
</evidence>
<dbReference type="Proteomes" id="UP000224567">
    <property type="component" value="Unassembled WGS sequence"/>
</dbReference>
<gene>
    <name evidence="2" type="ORF">CQW23_32848</name>
</gene>
<feature type="compositionally biased region" description="Basic residues" evidence="1">
    <location>
        <begin position="101"/>
        <end position="110"/>
    </location>
</feature>
<evidence type="ECO:0000313" key="3">
    <source>
        <dbReference type="Proteomes" id="UP000224567"/>
    </source>
</evidence>